<sequence length="558" mass="63743">MNTFTKPFLVSIILLLSLGILGVKAQVVYEPEYHTVYGYLSRLAQKGVIDLNDVVMPLPRTYINSKLDSLSHHKDLLTPLEREELTFYLKEYTLERNLAENKEYAKPVLGLFSTKKDDRTRVTVYQDKDFTFSGQPIVGFRYENVSGSTLGQRWVGAWIYGYIGKNIGYSVDFVNSKVDNIFSGYDYKRTFSPEPGRFGDLVSKSKYDYNDFNATITAKWKWGVLTFGKNPIQIGYGAGGKIILSNKAPSFPQVRLDVNPVKWLSFNYAHIWLNSNVIDSTTFYPTSVPGRLQYQFREKYLAVHSLTYKPFKGMSLTLGESAVYNDRIKIGYLIPTVLFSAMSHYLGEVNAGNNNSTINNTISNSQVFVQLSSRNHIPKTHLYFSYFIDELTLRTGNTALSNARNHTAYQIGASVADFLFNNLHLTLEYSKIQPFAYVHFIPAQTYQSNNFNLGHWIGSNADQLFAQLHYRVIRGMDFKVSYNYVRKGTVGTGVQQASAQDIYPFLWGNVNKYSYFQTSIQYEPIHDFFVRINYKIENQSGITSVNNNYFSTSLMFGL</sequence>
<protein>
    <submittedName>
        <fullName evidence="1">Capsule assembly Wzi family protein</fullName>
    </submittedName>
</protein>
<dbReference type="Pfam" id="PF14052">
    <property type="entry name" value="Caps_assemb_Wzi"/>
    <property type="match status" value="1"/>
</dbReference>
<accession>A0ABU5Q8X8</accession>
<proteinExistence type="predicted"/>
<dbReference type="Gene3D" id="2.40.160.130">
    <property type="entry name" value="Capsule assembly protein Wzi"/>
    <property type="match status" value="1"/>
</dbReference>
<dbReference type="EMBL" id="JAYFUM010000009">
    <property type="protein sequence ID" value="MEA5139295.1"/>
    <property type="molecule type" value="Genomic_DNA"/>
</dbReference>
<evidence type="ECO:0000313" key="1">
    <source>
        <dbReference type="EMBL" id="MEA5139295.1"/>
    </source>
</evidence>
<reference evidence="1 2" key="1">
    <citation type="submission" date="2023-12" db="EMBL/GenBank/DDBJ databases">
        <title>Novel species of the genus Arcicella isolated from rivers.</title>
        <authorList>
            <person name="Lu H."/>
        </authorList>
    </citation>
    <scope>NUCLEOTIDE SEQUENCE [LARGE SCALE GENOMIC DNA]</scope>
    <source>
        <strain evidence="1 2">KCTC 23307</strain>
    </source>
</reference>
<name>A0ABU5Q8X8_9BACT</name>
<dbReference type="RefSeq" id="WP_323296457.1">
    <property type="nucleotide sequence ID" value="NZ_JAYFUM010000009.1"/>
</dbReference>
<comment type="caution">
    <text evidence="1">The sequence shown here is derived from an EMBL/GenBank/DDBJ whole genome shotgun (WGS) entry which is preliminary data.</text>
</comment>
<organism evidence="1 2">
    <name type="scientific">Arcicella rigui</name>
    <dbReference type="NCBI Taxonomy" id="797020"/>
    <lineage>
        <taxon>Bacteria</taxon>
        <taxon>Pseudomonadati</taxon>
        <taxon>Bacteroidota</taxon>
        <taxon>Cytophagia</taxon>
        <taxon>Cytophagales</taxon>
        <taxon>Flectobacillaceae</taxon>
        <taxon>Arcicella</taxon>
    </lineage>
</organism>
<evidence type="ECO:0000313" key="2">
    <source>
        <dbReference type="Proteomes" id="UP001302949"/>
    </source>
</evidence>
<gene>
    <name evidence="1" type="ORF">VB248_09120</name>
</gene>
<dbReference type="InterPro" id="IPR026950">
    <property type="entry name" value="Caps_assemb_Wzi"/>
</dbReference>
<dbReference type="Proteomes" id="UP001302949">
    <property type="component" value="Unassembled WGS sequence"/>
</dbReference>
<dbReference type="InterPro" id="IPR038636">
    <property type="entry name" value="Wzi_sf"/>
</dbReference>
<keyword evidence="2" id="KW-1185">Reference proteome</keyword>